<keyword evidence="5" id="KW-0520">NAD</keyword>
<sequence length="542" mass="59818">MGKGFFNTPIAINEPVRSYAPGSPEREAVQAAYKALFNSKVDVPLYINGKNVTTGNTRTMSPPHDHKHTVGQYHLAEKSHVEEAIATALEARKSWSQMPWEHRAGIFLKAAELIQGPYRDKINAATMIAQSKTIHQAEIDSACELIDFLRFNVQYMTDIYHEQPESTSDAWNKVEYRPLEGFTYAVTPFNFTAIAGNLPACMALMGNVVVWKPSDSQVFSAKVIMDVFEEAGVPPGVINVVFGDAEMITNVVLSSPDFSGLHFTGSTFVFKELWKKIGNNIHNYKTYPRIVGETGGKDFIVAHKSAKPKQVATAIVRGAFEFQGQKCSAASRAYIAKSIWDEVKAYVIEDVNSFKQGSPENFENFVTAVIHEGSFDKLAKYIDQAKADDDAEIIVGGGYDKSKGYFIEPTVILTTNPQYTTMSTELFGPVITIYVYEDDAYSETLKLVDGTSEYALTGAILSQDRYAIIEATDALQNAAGNFYINDKPTGAVVGMQPFGGARASGTNDKAGSAQNLLRWVSPRMIKETFVTPTDYRYPFLGE</sequence>
<gene>
    <name evidence="10" type="primary">pruA</name>
    <name evidence="10" type="ORF">FNB79_06955</name>
</gene>
<evidence type="ECO:0000256" key="4">
    <source>
        <dbReference type="ARBA" id="ARBA00023002"/>
    </source>
</evidence>
<proteinExistence type="inferred from homology"/>
<feature type="domain" description="Aldehyde dehydrogenase" evidence="9">
    <location>
        <begin position="63"/>
        <end position="516"/>
    </location>
</feature>
<keyword evidence="11" id="KW-1185">Reference proteome</keyword>
<evidence type="ECO:0000259" key="9">
    <source>
        <dbReference type="Pfam" id="PF00171"/>
    </source>
</evidence>
<name>A0A516GQC0_9FLAO</name>
<keyword evidence="4 10" id="KW-0560">Oxidoreductase</keyword>
<dbReference type="InterPro" id="IPR050485">
    <property type="entry name" value="Proline_metab_enzyme"/>
</dbReference>
<comment type="catalytic activity">
    <reaction evidence="8">
        <text>L-glutamate 5-semialdehyde + NAD(+) + H2O = L-glutamate + NADH + 2 H(+)</text>
        <dbReference type="Rhea" id="RHEA:30235"/>
        <dbReference type="ChEBI" id="CHEBI:15377"/>
        <dbReference type="ChEBI" id="CHEBI:15378"/>
        <dbReference type="ChEBI" id="CHEBI:29985"/>
        <dbReference type="ChEBI" id="CHEBI:57540"/>
        <dbReference type="ChEBI" id="CHEBI:57945"/>
        <dbReference type="ChEBI" id="CHEBI:58066"/>
        <dbReference type="EC" id="1.2.1.88"/>
    </reaction>
</comment>
<dbReference type="InterPro" id="IPR016160">
    <property type="entry name" value="Ald_DH_CS_CYS"/>
</dbReference>
<dbReference type="GO" id="GO:0004657">
    <property type="term" value="F:proline dehydrogenase activity"/>
    <property type="evidence" value="ECO:0007669"/>
    <property type="project" value="UniProtKB-ARBA"/>
</dbReference>
<dbReference type="SUPFAM" id="SSF53720">
    <property type="entry name" value="ALDH-like"/>
    <property type="match status" value="1"/>
</dbReference>
<dbReference type="GO" id="GO:0003842">
    <property type="term" value="F:L-glutamate gamma-semialdehyde dehydrogenase activity"/>
    <property type="evidence" value="ECO:0007669"/>
    <property type="project" value="UniProtKB-EC"/>
</dbReference>
<dbReference type="InterPro" id="IPR016163">
    <property type="entry name" value="Ald_DH_C"/>
</dbReference>
<evidence type="ECO:0000256" key="3">
    <source>
        <dbReference type="ARBA" id="ARBA00012884"/>
    </source>
</evidence>
<dbReference type="UniPathway" id="UPA00261">
    <property type="reaction ID" value="UER00374"/>
</dbReference>
<dbReference type="NCBIfam" id="TIGR01236">
    <property type="entry name" value="D1pyr5carbox1"/>
    <property type="match status" value="1"/>
</dbReference>
<reference evidence="10 11" key="1">
    <citation type="submission" date="2019-07" db="EMBL/GenBank/DDBJ databases">
        <title>Genome sequencing for Formosa sp. PS13.</title>
        <authorList>
            <person name="Park S.-J."/>
        </authorList>
    </citation>
    <scope>NUCLEOTIDE SEQUENCE [LARGE SCALE GENOMIC DNA]</scope>
    <source>
        <strain evidence="10 11">PS13</strain>
    </source>
</reference>
<organism evidence="10 11">
    <name type="scientific">Formosa sediminum</name>
    <dbReference type="NCBI Taxonomy" id="2594004"/>
    <lineage>
        <taxon>Bacteria</taxon>
        <taxon>Pseudomonadati</taxon>
        <taxon>Bacteroidota</taxon>
        <taxon>Flavobacteriia</taxon>
        <taxon>Flavobacteriales</taxon>
        <taxon>Flavobacteriaceae</taxon>
        <taxon>Formosa</taxon>
    </lineage>
</organism>
<evidence type="ECO:0000256" key="8">
    <source>
        <dbReference type="ARBA" id="ARBA00048142"/>
    </source>
</evidence>
<dbReference type="EC" id="1.2.1.88" evidence="3"/>
<dbReference type="GO" id="GO:0009898">
    <property type="term" value="C:cytoplasmic side of plasma membrane"/>
    <property type="evidence" value="ECO:0007669"/>
    <property type="project" value="TreeGrafter"/>
</dbReference>
<evidence type="ECO:0000313" key="10">
    <source>
        <dbReference type="EMBL" id="QDO93725.1"/>
    </source>
</evidence>
<comment type="pathway">
    <text evidence="1">Amino-acid degradation; L-proline degradation into L-glutamate; L-glutamate from L-proline: step 2/2.</text>
</comment>
<evidence type="ECO:0000256" key="7">
    <source>
        <dbReference type="ARBA" id="ARBA00032259"/>
    </source>
</evidence>
<dbReference type="Gene3D" id="3.40.605.10">
    <property type="entry name" value="Aldehyde Dehydrogenase, Chain A, domain 1"/>
    <property type="match status" value="1"/>
</dbReference>
<dbReference type="PROSITE" id="PS00070">
    <property type="entry name" value="ALDEHYDE_DEHYDR_CYS"/>
    <property type="match status" value="1"/>
</dbReference>
<dbReference type="AlphaFoldDB" id="A0A516GQC0"/>
<evidence type="ECO:0000256" key="5">
    <source>
        <dbReference type="ARBA" id="ARBA00023027"/>
    </source>
</evidence>
<dbReference type="PANTHER" id="PTHR42862">
    <property type="entry name" value="DELTA-1-PYRROLINE-5-CARBOXYLATE DEHYDROGENASE 1, ISOFORM A-RELATED"/>
    <property type="match status" value="1"/>
</dbReference>
<dbReference type="FunFam" id="3.40.605.10:FF:000006">
    <property type="entry name" value="1-pyrroline-5-carboxylate dehydrogenase"/>
    <property type="match status" value="1"/>
</dbReference>
<dbReference type="EMBL" id="CP041637">
    <property type="protein sequence ID" value="QDO93725.1"/>
    <property type="molecule type" value="Genomic_DNA"/>
</dbReference>
<evidence type="ECO:0000313" key="11">
    <source>
        <dbReference type="Proteomes" id="UP000319209"/>
    </source>
</evidence>
<dbReference type="InterPro" id="IPR015590">
    <property type="entry name" value="Aldehyde_DH_dom"/>
</dbReference>
<evidence type="ECO:0000256" key="1">
    <source>
        <dbReference type="ARBA" id="ARBA00004786"/>
    </source>
</evidence>
<dbReference type="CDD" id="cd07123">
    <property type="entry name" value="ALDH_F4-17_P5CDH"/>
    <property type="match status" value="1"/>
</dbReference>
<protein>
    <recommendedName>
        <fullName evidence="7">L-glutamate gamma-semialdehyde dehydrogenase</fullName>
        <ecNumber evidence="3">1.2.1.88</ecNumber>
    </recommendedName>
    <alternativeName>
        <fullName evidence="7">L-glutamate gamma-semialdehyde dehydrogenase</fullName>
    </alternativeName>
</protein>
<dbReference type="InterPro" id="IPR016161">
    <property type="entry name" value="Ald_DH/histidinol_DH"/>
</dbReference>
<evidence type="ECO:0000256" key="2">
    <source>
        <dbReference type="ARBA" id="ARBA00009986"/>
    </source>
</evidence>
<dbReference type="InterPro" id="IPR016162">
    <property type="entry name" value="Ald_DH_N"/>
</dbReference>
<dbReference type="Proteomes" id="UP000319209">
    <property type="component" value="Chromosome"/>
</dbReference>
<dbReference type="Gene3D" id="3.40.309.10">
    <property type="entry name" value="Aldehyde Dehydrogenase, Chain A, domain 2"/>
    <property type="match status" value="1"/>
</dbReference>
<dbReference type="InterPro" id="IPR005931">
    <property type="entry name" value="P5CDH/ALDH4A1"/>
</dbReference>
<accession>A0A516GQC0</accession>
<dbReference type="OrthoDB" id="9762913at2"/>
<dbReference type="FunFam" id="3.40.309.10:FF:000005">
    <property type="entry name" value="1-pyrroline-5-carboxylate dehydrogenase 1"/>
    <property type="match status" value="1"/>
</dbReference>
<evidence type="ECO:0000256" key="6">
    <source>
        <dbReference type="ARBA" id="ARBA00023062"/>
    </source>
</evidence>
<dbReference type="Pfam" id="PF00171">
    <property type="entry name" value="Aldedh"/>
    <property type="match status" value="1"/>
</dbReference>
<dbReference type="RefSeq" id="WP_143380627.1">
    <property type="nucleotide sequence ID" value="NZ_CP041637.1"/>
</dbReference>
<comment type="similarity">
    <text evidence="2">Belongs to the aldehyde dehydrogenase family.</text>
</comment>
<keyword evidence="6" id="KW-0642">Proline metabolism</keyword>
<dbReference type="KEGG" id="fop:FNB79_06955"/>
<dbReference type="PANTHER" id="PTHR42862:SF1">
    <property type="entry name" value="DELTA-1-PYRROLINE-5-CARBOXYLATE DEHYDROGENASE 2, ISOFORM A-RELATED"/>
    <property type="match status" value="1"/>
</dbReference>
<dbReference type="GO" id="GO:0010133">
    <property type="term" value="P:L-proline catabolic process to L-glutamate"/>
    <property type="evidence" value="ECO:0007669"/>
    <property type="project" value="UniProtKB-UniPathway"/>
</dbReference>